<accession>A0ABD5SV63</accession>
<evidence type="ECO:0000256" key="1">
    <source>
        <dbReference type="SAM" id="MobiDB-lite"/>
    </source>
</evidence>
<feature type="compositionally biased region" description="Polar residues" evidence="1">
    <location>
        <begin position="55"/>
        <end position="64"/>
    </location>
</feature>
<dbReference type="RefSeq" id="WP_273740343.1">
    <property type="nucleotide sequence ID" value="NZ_JAQIVI010000380.1"/>
</dbReference>
<reference evidence="2 3" key="1">
    <citation type="journal article" date="2019" name="Int. J. Syst. Evol. Microbiol.">
        <title>The Global Catalogue of Microorganisms (GCM) 10K type strain sequencing project: providing services to taxonomists for standard genome sequencing and annotation.</title>
        <authorList>
            <consortium name="The Broad Institute Genomics Platform"/>
            <consortium name="The Broad Institute Genome Sequencing Center for Infectious Disease"/>
            <person name="Wu L."/>
            <person name="Ma J."/>
        </authorList>
    </citation>
    <scope>NUCLEOTIDE SEQUENCE [LARGE SCALE GENOMIC DNA]</scope>
    <source>
        <strain evidence="2 3">LMG 29247</strain>
    </source>
</reference>
<name>A0ABD5SV63_9EURY</name>
<evidence type="ECO:0000313" key="3">
    <source>
        <dbReference type="Proteomes" id="UP001596383"/>
    </source>
</evidence>
<comment type="caution">
    <text evidence="2">The sequence shown here is derived from an EMBL/GenBank/DDBJ whole genome shotgun (WGS) entry which is preliminary data.</text>
</comment>
<gene>
    <name evidence="2" type="ORF">ACFQE6_21445</name>
</gene>
<dbReference type="EMBL" id="JBHSWV010000380">
    <property type="protein sequence ID" value="MFC6767457.1"/>
    <property type="molecule type" value="Genomic_DNA"/>
</dbReference>
<evidence type="ECO:0000313" key="2">
    <source>
        <dbReference type="EMBL" id="MFC6767457.1"/>
    </source>
</evidence>
<sequence>MRVIKSLLSGRLGTAVRERIDPVVHPRAASAVTGSDGDEYGDEYGPRPDRWLISRGSTNASLEA</sequence>
<organism evidence="2 3">
    <name type="scientific">Natrinema soli</name>
    <dbReference type="NCBI Taxonomy" id="1930624"/>
    <lineage>
        <taxon>Archaea</taxon>
        <taxon>Methanobacteriati</taxon>
        <taxon>Methanobacteriota</taxon>
        <taxon>Stenosarchaea group</taxon>
        <taxon>Halobacteria</taxon>
        <taxon>Halobacteriales</taxon>
        <taxon>Natrialbaceae</taxon>
        <taxon>Natrinema</taxon>
    </lineage>
</organism>
<keyword evidence="3" id="KW-1185">Reference proteome</keyword>
<proteinExistence type="predicted"/>
<feature type="region of interest" description="Disordered" evidence="1">
    <location>
        <begin position="27"/>
        <end position="64"/>
    </location>
</feature>
<dbReference type="Proteomes" id="UP001596383">
    <property type="component" value="Unassembled WGS sequence"/>
</dbReference>
<protein>
    <submittedName>
        <fullName evidence="2">Uncharacterized protein</fullName>
    </submittedName>
</protein>
<dbReference type="AlphaFoldDB" id="A0ABD5SV63"/>